<feature type="transmembrane region" description="Helical" evidence="1">
    <location>
        <begin position="457"/>
        <end position="482"/>
    </location>
</feature>
<keyword evidence="1" id="KW-0472">Membrane</keyword>
<evidence type="ECO:0000313" key="3">
    <source>
        <dbReference type="EMBL" id="QEG23532.1"/>
    </source>
</evidence>
<feature type="transmembrane region" description="Helical" evidence="1">
    <location>
        <begin position="502"/>
        <end position="525"/>
    </location>
</feature>
<feature type="transmembrane region" description="Helical" evidence="1">
    <location>
        <begin position="39"/>
        <end position="57"/>
    </location>
</feature>
<evidence type="ECO:0000259" key="2">
    <source>
        <dbReference type="Pfam" id="PF06808"/>
    </source>
</evidence>
<gene>
    <name evidence="3" type="primary">siaT</name>
    <name evidence="3" type="ORF">MFFC18_34330</name>
</gene>
<feature type="transmembrane region" description="Helical" evidence="1">
    <location>
        <begin position="12"/>
        <end position="33"/>
    </location>
</feature>
<dbReference type="PANTHER" id="PTHR43849">
    <property type="entry name" value="BLL3936 PROTEIN"/>
    <property type="match status" value="1"/>
</dbReference>
<evidence type="ECO:0000313" key="4">
    <source>
        <dbReference type="Proteomes" id="UP000322214"/>
    </source>
</evidence>
<feature type="transmembrane region" description="Helical" evidence="1">
    <location>
        <begin position="69"/>
        <end position="86"/>
    </location>
</feature>
<dbReference type="KEGG" id="mff:MFFC18_34330"/>
<dbReference type="PANTHER" id="PTHR43849:SF2">
    <property type="entry name" value="BLL3936 PROTEIN"/>
    <property type="match status" value="1"/>
</dbReference>
<keyword evidence="4" id="KW-1185">Reference proteome</keyword>
<feature type="transmembrane region" description="Helical" evidence="1">
    <location>
        <begin position="625"/>
        <end position="643"/>
    </location>
</feature>
<proteinExistence type="predicted"/>
<reference evidence="3 4" key="1">
    <citation type="submission" date="2019-08" db="EMBL/GenBank/DDBJ databases">
        <title>Deep-cultivation of Planctomycetes and their phenomic and genomic characterization uncovers novel biology.</title>
        <authorList>
            <person name="Wiegand S."/>
            <person name="Jogler M."/>
            <person name="Boedeker C."/>
            <person name="Pinto D."/>
            <person name="Vollmers J."/>
            <person name="Rivas-Marin E."/>
            <person name="Kohn T."/>
            <person name="Peeters S.H."/>
            <person name="Heuer A."/>
            <person name="Rast P."/>
            <person name="Oberbeckmann S."/>
            <person name="Bunk B."/>
            <person name="Jeske O."/>
            <person name="Meyerdierks A."/>
            <person name="Storesund J.E."/>
            <person name="Kallscheuer N."/>
            <person name="Luecker S."/>
            <person name="Lage O.M."/>
            <person name="Pohl T."/>
            <person name="Merkel B.J."/>
            <person name="Hornburger P."/>
            <person name="Mueller R.-W."/>
            <person name="Bruemmer F."/>
            <person name="Labrenz M."/>
            <person name="Spormann A.M."/>
            <person name="Op den Camp H."/>
            <person name="Overmann J."/>
            <person name="Amann R."/>
            <person name="Jetten M.S.M."/>
            <person name="Mascher T."/>
            <person name="Medema M.H."/>
            <person name="Devos D.P."/>
            <person name="Kaster A.-K."/>
            <person name="Ovreas L."/>
            <person name="Rohde M."/>
            <person name="Galperin M.Y."/>
            <person name="Jogler C."/>
        </authorList>
    </citation>
    <scope>NUCLEOTIDE SEQUENCE [LARGE SCALE GENOMIC DNA]</scope>
    <source>
        <strain evidence="3 4">FC18</strain>
    </source>
</reference>
<feature type="transmembrane region" description="Helical" evidence="1">
    <location>
        <begin position="187"/>
        <end position="211"/>
    </location>
</feature>
<feature type="transmembrane region" description="Helical" evidence="1">
    <location>
        <begin position="416"/>
        <end position="436"/>
    </location>
</feature>
<feature type="transmembrane region" description="Helical" evidence="1">
    <location>
        <begin position="602"/>
        <end position="619"/>
    </location>
</feature>
<dbReference type="Proteomes" id="UP000322214">
    <property type="component" value="Chromosome"/>
</dbReference>
<organism evidence="3 4">
    <name type="scientific">Mariniblastus fucicola</name>
    <dbReference type="NCBI Taxonomy" id="980251"/>
    <lineage>
        <taxon>Bacteria</taxon>
        <taxon>Pseudomonadati</taxon>
        <taxon>Planctomycetota</taxon>
        <taxon>Planctomycetia</taxon>
        <taxon>Pirellulales</taxon>
        <taxon>Pirellulaceae</taxon>
        <taxon>Mariniblastus</taxon>
    </lineage>
</organism>
<feature type="transmembrane region" description="Helical" evidence="1">
    <location>
        <begin position="131"/>
        <end position="149"/>
    </location>
</feature>
<dbReference type="InterPro" id="IPR010656">
    <property type="entry name" value="DctM"/>
</dbReference>
<dbReference type="AlphaFoldDB" id="A0A5B9PFD1"/>
<dbReference type="InterPro" id="IPR011853">
    <property type="entry name" value="TRAP_DctM-Dct_fused"/>
</dbReference>
<dbReference type="OrthoDB" id="9759894at2"/>
<protein>
    <submittedName>
        <fullName evidence="3">Sialic acid TRAP transporter permease protein SiaT</fullName>
    </submittedName>
</protein>
<dbReference type="Pfam" id="PF06808">
    <property type="entry name" value="DctM"/>
    <property type="match status" value="1"/>
</dbReference>
<dbReference type="EMBL" id="CP042912">
    <property type="protein sequence ID" value="QEG23532.1"/>
    <property type="molecule type" value="Genomic_DNA"/>
</dbReference>
<feature type="transmembrane region" description="Helical" evidence="1">
    <location>
        <begin position="355"/>
        <end position="373"/>
    </location>
</feature>
<dbReference type="RefSeq" id="WP_075086330.1">
    <property type="nucleotide sequence ID" value="NZ_CP042912.1"/>
</dbReference>
<dbReference type="NCBIfam" id="TIGR02123">
    <property type="entry name" value="TRAP_fused"/>
    <property type="match status" value="1"/>
</dbReference>
<sequence>MNDLLKQPGRVLFGACAIALCIFVLVGVNTTLFEQHASLAVFGMLGLVLVFLSRPAIKRFDGTLPLKIVDGLLIVATIVVFGYVFSQTSKWCEPFWIDGVQLGDRAGNEKSIDFVFAGIGMLLVLEATRRIIGWTLPILCGVFITYAIYGQSMPDWLFPHVGSSWAEISQASFLQSGGVFGIALRVMFLYVFLFVLFGTLLEQTGATGYVIRFARRLFKNSSGSPAKVAVVSSGLMGSLSGSAVANTATTGTFTIPLMKSSGFDSNTAGGIEAAASSGGALMPPIMGAGAYMMLETVTPAVQLFDILKAALIPAILYYTALLLTVHFHAKRINATADPELSDAKEGKSSETYSNYQGFVFFGAFIILIVMLLWGKTTVFKAVSVSLVSIIFLSLPHKSTRLDFGKLGRALIDAGKGGMTLIVAASCVGIILGVVELTGLGARLPATIQGLANDSEILALLLLMVSTIILGMGLPSAVCYLLMALLVGEVLTTLNTPPLAAHLFIFYFGMMSMVTPPVALAAYAAAAISKGDVMGTAFAAFRFALVGFALPFAFVLKPELLMLTVENTAASPLMVAATVAVTLVGIVGLAASIAGFAMKRIGWSFRVVLLVLSLAVFFTRCEGIQLAIQLIAAASIVGLILVNAKLKPPVETAPDAAARS</sequence>
<accession>A0A5B9PFD1</accession>
<keyword evidence="1" id="KW-0812">Transmembrane</keyword>
<feature type="transmembrane region" description="Helical" evidence="1">
    <location>
        <begin position="532"/>
        <end position="553"/>
    </location>
</feature>
<feature type="domain" description="TRAP C4-dicarboxylate transport system permease DctM subunit" evidence="2">
    <location>
        <begin position="119"/>
        <end position="564"/>
    </location>
</feature>
<name>A0A5B9PFD1_9BACT</name>
<evidence type="ECO:0000256" key="1">
    <source>
        <dbReference type="SAM" id="Phobius"/>
    </source>
</evidence>
<keyword evidence="1" id="KW-1133">Transmembrane helix</keyword>
<feature type="transmembrane region" description="Helical" evidence="1">
    <location>
        <begin position="573"/>
        <end position="595"/>
    </location>
</feature>
<feature type="transmembrane region" description="Helical" evidence="1">
    <location>
        <begin position="309"/>
        <end position="329"/>
    </location>
</feature>